<organism evidence="1 2">
    <name type="scientific">Aliidiomarina soli</name>
    <dbReference type="NCBI Taxonomy" id="1928574"/>
    <lineage>
        <taxon>Bacteria</taxon>
        <taxon>Pseudomonadati</taxon>
        <taxon>Pseudomonadota</taxon>
        <taxon>Gammaproteobacteria</taxon>
        <taxon>Alteromonadales</taxon>
        <taxon>Idiomarinaceae</taxon>
        <taxon>Aliidiomarina</taxon>
    </lineage>
</organism>
<dbReference type="Proteomes" id="UP000287823">
    <property type="component" value="Unassembled WGS sequence"/>
</dbReference>
<evidence type="ECO:0000313" key="2">
    <source>
        <dbReference type="Proteomes" id="UP000287823"/>
    </source>
</evidence>
<gene>
    <name evidence="1" type="ORF">CWE14_11725</name>
</gene>
<name>A0A432WE37_9GAMM</name>
<comment type="caution">
    <text evidence="1">The sequence shown here is derived from an EMBL/GenBank/DDBJ whole genome shotgun (WGS) entry which is preliminary data.</text>
</comment>
<accession>A0A432WE37</accession>
<dbReference type="EMBL" id="PIPO01000005">
    <property type="protein sequence ID" value="RUO31157.1"/>
    <property type="molecule type" value="Genomic_DNA"/>
</dbReference>
<dbReference type="AlphaFoldDB" id="A0A432WE37"/>
<evidence type="ECO:0000313" key="1">
    <source>
        <dbReference type="EMBL" id="RUO31157.1"/>
    </source>
</evidence>
<protein>
    <submittedName>
        <fullName evidence="1">Uncharacterized protein</fullName>
    </submittedName>
</protein>
<reference evidence="1 2" key="1">
    <citation type="journal article" date="2011" name="Front. Microbiol.">
        <title>Genomic signatures of strain selection and enhancement in Bacillus atrophaeus var. globigii, a historical biowarfare simulant.</title>
        <authorList>
            <person name="Gibbons H.S."/>
            <person name="Broomall S.M."/>
            <person name="McNew L.A."/>
            <person name="Daligault H."/>
            <person name="Chapman C."/>
            <person name="Bruce D."/>
            <person name="Karavis M."/>
            <person name="Krepps M."/>
            <person name="McGregor P.A."/>
            <person name="Hong C."/>
            <person name="Park K.H."/>
            <person name="Akmal A."/>
            <person name="Feldman A."/>
            <person name="Lin J.S."/>
            <person name="Chang W.E."/>
            <person name="Higgs B.W."/>
            <person name="Demirev P."/>
            <person name="Lindquist J."/>
            <person name="Liem A."/>
            <person name="Fochler E."/>
            <person name="Read T.D."/>
            <person name="Tapia R."/>
            <person name="Johnson S."/>
            <person name="Bishop-Lilly K.A."/>
            <person name="Detter C."/>
            <person name="Han C."/>
            <person name="Sozhamannan S."/>
            <person name="Rosenzweig C.N."/>
            <person name="Skowronski E.W."/>
        </authorList>
    </citation>
    <scope>NUCLEOTIDE SEQUENCE [LARGE SCALE GENOMIC DNA]</scope>
    <source>
        <strain evidence="1 2">Y4G10-17</strain>
    </source>
</reference>
<proteinExistence type="predicted"/>
<sequence length="87" mass="9120">MENPVVKATNSRIQLLTATPAHSSLQLLFKNQISRARSACCFSASLELGIAATKTNSSKGLTSSVGFTISGNTINAVTAETEKAVTY</sequence>
<keyword evidence="2" id="KW-1185">Reference proteome</keyword>